<dbReference type="Proteomes" id="UP000028483">
    <property type="component" value="Unassembled WGS sequence"/>
</dbReference>
<accession>A0A077P5Q2</accession>
<organism evidence="2 3">
    <name type="scientific">Xenorhabdus bovienii str. oregonense</name>
    <dbReference type="NCBI Taxonomy" id="1398202"/>
    <lineage>
        <taxon>Bacteria</taxon>
        <taxon>Pseudomonadati</taxon>
        <taxon>Pseudomonadota</taxon>
        <taxon>Gammaproteobacteria</taxon>
        <taxon>Enterobacterales</taxon>
        <taxon>Morganellaceae</taxon>
        <taxon>Xenorhabdus</taxon>
    </lineage>
</organism>
<evidence type="ECO:0000313" key="3">
    <source>
        <dbReference type="Proteomes" id="UP000028483"/>
    </source>
</evidence>
<keyword evidence="1" id="KW-0472">Membrane</keyword>
<keyword evidence="1" id="KW-1133">Transmembrane helix</keyword>
<protein>
    <submittedName>
        <fullName evidence="2">Uncharacterized protein</fullName>
    </submittedName>
</protein>
<evidence type="ECO:0000256" key="1">
    <source>
        <dbReference type="SAM" id="Phobius"/>
    </source>
</evidence>
<reference evidence="2" key="1">
    <citation type="submission" date="2013-07" db="EMBL/GenBank/DDBJ databases">
        <title>Sub-species coevolution in mutualistic symbiosis.</title>
        <authorList>
            <person name="Murfin K."/>
            <person name="Klassen J."/>
            <person name="Lee M."/>
            <person name="Forst S."/>
            <person name="Stock P."/>
            <person name="Goodrich-Blair H."/>
        </authorList>
    </citation>
    <scope>NUCLEOTIDE SEQUENCE [LARGE SCALE GENOMIC DNA]</scope>
    <source>
        <strain evidence="2">Oregonense</strain>
    </source>
</reference>
<dbReference type="EMBL" id="CBSX010000143">
    <property type="protein sequence ID" value="CDH06410.1"/>
    <property type="molecule type" value="Genomic_DNA"/>
</dbReference>
<gene>
    <name evidence="2" type="ORF">XBO1_2270026</name>
</gene>
<feature type="transmembrane region" description="Helical" evidence="1">
    <location>
        <begin position="21"/>
        <end position="40"/>
    </location>
</feature>
<comment type="caution">
    <text evidence="2">The sequence shown here is derived from an EMBL/GenBank/DDBJ whole genome shotgun (WGS) entry which is preliminary data.</text>
</comment>
<dbReference type="AlphaFoldDB" id="A0A077P5Q2"/>
<proteinExistence type="predicted"/>
<dbReference type="HOGENOM" id="CLU_3174876_0_0_6"/>
<name>A0A077P5Q2_XENBV</name>
<sequence length="47" mass="5479">MIIIHLINILKTIMNIGKIQLNNITLILHIIIIDINHLTLNHNQQMN</sequence>
<evidence type="ECO:0000313" key="2">
    <source>
        <dbReference type="EMBL" id="CDH06410.1"/>
    </source>
</evidence>
<keyword evidence="1" id="KW-0812">Transmembrane</keyword>